<dbReference type="SMART" id="SM00220">
    <property type="entry name" value="S_TKc"/>
    <property type="match status" value="1"/>
</dbReference>
<dbReference type="GO" id="GO:0004674">
    <property type="term" value="F:protein serine/threonine kinase activity"/>
    <property type="evidence" value="ECO:0007669"/>
    <property type="project" value="UniProtKB-KW"/>
</dbReference>
<dbReference type="CDD" id="cd14014">
    <property type="entry name" value="STKc_PknB_like"/>
    <property type="match status" value="1"/>
</dbReference>
<evidence type="ECO:0000256" key="3">
    <source>
        <dbReference type="ARBA" id="ARBA00022679"/>
    </source>
</evidence>
<organism evidence="9 10">
    <name type="scientific">Gemmatimonas aurantiaca (strain DSM 14586 / JCM 11422 / NBRC 100505 / T-27)</name>
    <dbReference type="NCBI Taxonomy" id="379066"/>
    <lineage>
        <taxon>Bacteria</taxon>
        <taxon>Pseudomonadati</taxon>
        <taxon>Gemmatimonadota</taxon>
        <taxon>Gemmatimonadia</taxon>
        <taxon>Gemmatimonadales</taxon>
        <taxon>Gemmatimonadaceae</taxon>
        <taxon>Gemmatimonas</taxon>
    </lineage>
</organism>
<reference evidence="10" key="1">
    <citation type="submission" date="2006-03" db="EMBL/GenBank/DDBJ databases">
        <title>Complete genome sequence of Gemmatimonas aurantiaca T-27 that represents a novel phylum Gemmatimonadetes.</title>
        <authorList>
            <person name="Takasaki K."/>
            <person name="Ichikawa N."/>
            <person name="Miura H."/>
            <person name="Matsushita S."/>
            <person name="Watanabe Y."/>
            <person name="Oguchi A."/>
            <person name="Ankai A."/>
            <person name="Yashiro I."/>
            <person name="Takahashi M."/>
            <person name="Terui Y."/>
            <person name="Fukui S."/>
            <person name="Yokoyama H."/>
            <person name="Tanikawa S."/>
            <person name="Hanada S."/>
            <person name="Kamagata Y."/>
            <person name="Fujita N."/>
        </authorList>
    </citation>
    <scope>NUCLEOTIDE SEQUENCE [LARGE SCALE GENOMIC DNA]</scope>
    <source>
        <strain evidence="10">T-27 / DSM 14586 / JCM 11422 / NBRC 100505</strain>
    </source>
</reference>
<dbReference type="Proteomes" id="UP000002209">
    <property type="component" value="Chromosome"/>
</dbReference>
<evidence type="ECO:0000256" key="1">
    <source>
        <dbReference type="ARBA" id="ARBA00012513"/>
    </source>
</evidence>
<dbReference type="KEGG" id="gau:GAU_1766"/>
<dbReference type="PROSITE" id="PS00108">
    <property type="entry name" value="PROTEIN_KINASE_ST"/>
    <property type="match status" value="1"/>
</dbReference>
<keyword evidence="2 9" id="KW-0723">Serine/threonine-protein kinase</keyword>
<dbReference type="InterPro" id="IPR011009">
    <property type="entry name" value="Kinase-like_dom_sf"/>
</dbReference>
<dbReference type="eggNOG" id="COG0515">
    <property type="taxonomic scope" value="Bacteria"/>
</dbReference>
<feature type="compositionally biased region" description="Low complexity" evidence="7">
    <location>
        <begin position="353"/>
        <end position="372"/>
    </location>
</feature>
<evidence type="ECO:0000256" key="7">
    <source>
        <dbReference type="SAM" id="MobiDB-lite"/>
    </source>
</evidence>
<dbReference type="AlphaFoldDB" id="C1A3Y3"/>
<dbReference type="InterPro" id="IPR008271">
    <property type="entry name" value="Ser/Thr_kinase_AS"/>
</dbReference>
<dbReference type="PANTHER" id="PTHR43289:SF6">
    <property type="entry name" value="SERINE_THREONINE-PROTEIN KINASE NEKL-3"/>
    <property type="match status" value="1"/>
</dbReference>
<dbReference type="Pfam" id="PF00069">
    <property type="entry name" value="Pkinase"/>
    <property type="match status" value="1"/>
</dbReference>
<protein>
    <recommendedName>
        <fullName evidence="1">non-specific serine/threonine protein kinase</fullName>
        <ecNumber evidence="1">2.7.11.1</ecNumber>
    </recommendedName>
</protein>
<keyword evidence="3 9" id="KW-0808">Transferase</keyword>
<dbReference type="Gene3D" id="3.30.200.20">
    <property type="entry name" value="Phosphorylase Kinase, domain 1"/>
    <property type="match status" value="1"/>
</dbReference>
<sequence>MPDRYLGRSLGKYRVTRLLGTGAFAWVYEAVDQDLEIPVALKILRPEFAGQESAESRFRREASTAARLRHPNIVTVRDVGQIDGTAFVAMDLYPVTLGRRLALVDRLPEPEVVRLGIGIAAALSVAHASQVIHRDIKPDNILIDSEGEAVVADFGLARALTASNSMSATNQVLGTPHYFSPEQARGQELDGRSDLYALGITLYRTATGQIPFDGDDWYAVARQHIEDTPPSMRSIVPELTPEFEQVVMRLLAKTPEERFPNALQVVDALAALPNAPERSAGARRIGSHTIEAFRPPTTIRRWWWVGAAAVIVLGGVWGVRHPWDGAPVTPDVRPDTTRVPGDTSASTPVRVDSGATPTVAPPTTSAATGAPVIRRPTRPGPALARIELTAPDSAELYVDNKLVGFGHWTGEHPVVQRVEVRAVLPHASVNCETAMFDTVLTGLRAGQQADVELAVRDCAVVRYVVKPRDARVSFTPLDGGRMRELRADSAAAMTLPQGRYLLRISARGCSTFQDTVQVTRVSGDAAISRSLICS</sequence>
<dbReference type="PANTHER" id="PTHR43289">
    <property type="entry name" value="MITOGEN-ACTIVATED PROTEIN KINASE KINASE KINASE 20-RELATED"/>
    <property type="match status" value="1"/>
</dbReference>
<feature type="domain" description="Protein kinase" evidence="8">
    <location>
        <begin position="13"/>
        <end position="270"/>
    </location>
</feature>
<evidence type="ECO:0000259" key="8">
    <source>
        <dbReference type="PROSITE" id="PS50011"/>
    </source>
</evidence>
<keyword evidence="5 9" id="KW-0418">Kinase</keyword>
<proteinExistence type="predicted"/>
<evidence type="ECO:0000313" key="10">
    <source>
        <dbReference type="Proteomes" id="UP000002209"/>
    </source>
</evidence>
<dbReference type="STRING" id="379066.GAU_1766"/>
<keyword evidence="6" id="KW-0067">ATP-binding</keyword>
<keyword evidence="4" id="KW-0547">Nucleotide-binding</keyword>
<dbReference type="HOGENOM" id="CLU_509722_0_0_0"/>
<evidence type="ECO:0000256" key="5">
    <source>
        <dbReference type="ARBA" id="ARBA00022777"/>
    </source>
</evidence>
<feature type="region of interest" description="Disordered" evidence="7">
    <location>
        <begin position="328"/>
        <end position="378"/>
    </location>
</feature>
<dbReference type="FunFam" id="1.10.510.10:FF:000021">
    <property type="entry name" value="Serine/threonine protein kinase"/>
    <property type="match status" value="1"/>
</dbReference>
<evidence type="ECO:0000256" key="4">
    <source>
        <dbReference type="ARBA" id="ARBA00022741"/>
    </source>
</evidence>
<dbReference type="EC" id="2.7.11.1" evidence="1"/>
<accession>C1A3Y3</accession>
<keyword evidence="10" id="KW-1185">Reference proteome</keyword>
<evidence type="ECO:0000313" key="9">
    <source>
        <dbReference type="EMBL" id="BAH38808.1"/>
    </source>
</evidence>
<dbReference type="PROSITE" id="PS50011">
    <property type="entry name" value="PROTEIN_KINASE_DOM"/>
    <property type="match status" value="1"/>
</dbReference>
<evidence type="ECO:0000256" key="2">
    <source>
        <dbReference type="ARBA" id="ARBA00022527"/>
    </source>
</evidence>
<dbReference type="InterPro" id="IPR000719">
    <property type="entry name" value="Prot_kinase_dom"/>
</dbReference>
<evidence type="ECO:0000256" key="6">
    <source>
        <dbReference type="ARBA" id="ARBA00022840"/>
    </source>
</evidence>
<name>C1A3Y3_GEMAT</name>
<dbReference type="OrthoDB" id="9769043at2"/>
<dbReference type="EMBL" id="AP009153">
    <property type="protein sequence ID" value="BAH38808.1"/>
    <property type="molecule type" value="Genomic_DNA"/>
</dbReference>
<gene>
    <name evidence="9" type="ordered locus">GAU_1766</name>
</gene>
<dbReference type="RefSeq" id="WP_012683255.1">
    <property type="nucleotide sequence ID" value="NC_012489.1"/>
</dbReference>
<dbReference type="GO" id="GO:0005524">
    <property type="term" value="F:ATP binding"/>
    <property type="evidence" value="ECO:0007669"/>
    <property type="project" value="UniProtKB-KW"/>
</dbReference>
<dbReference type="Gene3D" id="1.10.510.10">
    <property type="entry name" value="Transferase(Phosphotransferase) domain 1"/>
    <property type="match status" value="1"/>
</dbReference>
<dbReference type="SUPFAM" id="SSF56112">
    <property type="entry name" value="Protein kinase-like (PK-like)"/>
    <property type="match status" value="1"/>
</dbReference>